<evidence type="ECO:0000313" key="5">
    <source>
        <dbReference type="Proteomes" id="UP001185092"/>
    </source>
</evidence>
<evidence type="ECO:0000313" key="4">
    <source>
        <dbReference type="EMBL" id="MDR6240283.1"/>
    </source>
</evidence>
<keyword evidence="4" id="KW-0418">Kinase</keyword>
<organism evidence="4 5">
    <name type="scientific">Aureibacter tunicatorum</name>
    <dbReference type="NCBI Taxonomy" id="866807"/>
    <lineage>
        <taxon>Bacteria</taxon>
        <taxon>Pseudomonadati</taxon>
        <taxon>Bacteroidota</taxon>
        <taxon>Cytophagia</taxon>
        <taxon>Cytophagales</taxon>
        <taxon>Persicobacteraceae</taxon>
        <taxon>Aureibacter</taxon>
    </lineage>
</organism>
<dbReference type="PANTHER" id="PTHR34220">
    <property type="entry name" value="SENSOR HISTIDINE KINASE YPDA"/>
    <property type="match status" value="1"/>
</dbReference>
<dbReference type="InterPro" id="IPR050640">
    <property type="entry name" value="Bact_2-comp_sensor_kinase"/>
</dbReference>
<keyword evidence="4" id="KW-0808">Transferase</keyword>
<dbReference type="EMBL" id="JAVDQD010000004">
    <property type="protein sequence ID" value="MDR6240283.1"/>
    <property type="molecule type" value="Genomic_DNA"/>
</dbReference>
<protein>
    <submittedName>
        <fullName evidence="4">LytS/YehU family sensor histidine kinase</fullName>
    </submittedName>
</protein>
<feature type="domain" description="Signal transduction histidine kinase internal region" evidence="3">
    <location>
        <begin position="142"/>
        <end position="218"/>
    </location>
</feature>
<dbReference type="GO" id="GO:0000155">
    <property type="term" value="F:phosphorelay sensor kinase activity"/>
    <property type="evidence" value="ECO:0007669"/>
    <property type="project" value="InterPro"/>
</dbReference>
<gene>
    <name evidence="4" type="ORF">HNQ88_003349</name>
</gene>
<dbReference type="InterPro" id="IPR010559">
    <property type="entry name" value="Sig_transdc_His_kin_internal"/>
</dbReference>
<sequence length="332" mass="39086">MKVFLHFVFWIVIISLRFFSLVERGGFGKVFVVVAVFYIQYITIFYATIFVQHYFLKSGFLQKVKYFIALLTVLLVGVLCLKFTVISLMKIGIMKLPVYVPSLVFFRVVFFMLFALLFDYVNEKSKAKEAEKNAKIEKQETELMFLKNQMNPHFFFNTLNNLYGLVYRKDDNAPEVLLMLSESMRYIIYKTQNEWVPLKGEIEFMKNYFELEKLRLKNSNNTKFILNNESEYSHMEIAPLLLLPMLENCFKHSDIDSNKDSFINIHLMVDNGVLYAEFINTFDKQRKVSKPGIGLDNLRKRLAIQCKDNYNVKTVVEGNIYKVVIEIRLKIV</sequence>
<keyword evidence="2" id="KW-0472">Membrane</keyword>
<dbReference type="RefSeq" id="WP_309940182.1">
    <property type="nucleotide sequence ID" value="NZ_AP025305.1"/>
</dbReference>
<evidence type="ECO:0000259" key="3">
    <source>
        <dbReference type="Pfam" id="PF06580"/>
    </source>
</evidence>
<keyword evidence="2" id="KW-1133">Transmembrane helix</keyword>
<dbReference type="GO" id="GO:0016020">
    <property type="term" value="C:membrane"/>
    <property type="evidence" value="ECO:0007669"/>
    <property type="project" value="InterPro"/>
</dbReference>
<comment type="caution">
    <text evidence="4">The sequence shown here is derived from an EMBL/GenBank/DDBJ whole genome shotgun (WGS) entry which is preliminary data.</text>
</comment>
<name>A0AAE4BTZ4_9BACT</name>
<evidence type="ECO:0000256" key="2">
    <source>
        <dbReference type="SAM" id="Phobius"/>
    </source>
</evidence>
<feature type="transmembrane region" description="Helical" evidence="2">
    <location>
        <begin position="67"/>
        <end position="86"/>
    </location>
</feature>
<keyword evidence="5" id="KW-1185">Reference proteome</keyword>
<dbReference type="PANTHER" id="PTHR34220:SF7">
    <property type="entry name" value="SENSOR HISTIDINE KINASE YPDA"/>
    <property type="match status" value="1"/>
</dbReference>
<dbReference type="Proteomes" id="UP001185092">
    <property type="component" value="Unassembled WGS sequence"/>
</dbReference>
<dbReference type="AlphaFoldDB" id="A0AAE4BTZ4"/>
<keyword evidence="1" id="KW-0175">Coiled coil</keyword>
<reference evidence="4" key="1">
    <citation type="submission" date="2023-07" db="EMBL/GenBank/DDBJ databases">
        <title>Genomic Encyclopedia of Type Strains, Phase IV (KMG-IV): sequencing the most valuable type-strain genomes for metagenomic binning, comparative biology and taxonomic classification.</title>
        <authorList>
            <person name="Goeker M."/>
        </authorList>
    </citation>
    <scope>NUCLEOTIDE SEQUENCE</scope>
    <source>
        <strain evidence="4">DSM 26174</strain>
    </source>
</reference>
<feature type="transmembrane region" description="Helical" evidence="2">
    <location>
        <begin position="30"/>
        <end position="55"/>
    </location>
</feature>
<dbReference type="Pfam" id="PF06580">
    <property type="entry name" value="His_kinase"/>
    <property type="match status" value="1"/>
</dbReference>
<feature type="transmembrane region" description="Helical" evidence="2">
    <location>
        <begin position="98"/>
        <end position="118"/>
    </location>
</feature>
<accession>A0AAE4BTZ4</accession>
<feature type="coiled-coil region" evidence="1">
    <location>
        <begin position="120"/>
        <end position="149"/>
    </location>
</feature>
<proteinExistence type="predicted"/>
<evidence type="ECO:0000256" key="1">
    <source>
        <dbReference type="SAM" id="Coils"/>
    </source>
</evidence>
<keyword evidence="2" id="KW-0812">Transmembrane</keyword>